<keyword evidence="1" id="KW-0732">Signal</keyword>
<dbReference type="OrthoDB" id="5732830at2"/>
<dbReference type="Proteomes" id="UP000294980">
    <property type="component" value="Unassembled WGS sequence"/>
</dbReference>
<dbReference type="EMBL" id="SLWX01000039">
    <property type="protein sequence ID" value="TCO69139.1"/>
    <property type="molecule type" value="Genomic_DNA"/>
</dbReference>
<evidence type="ECO:0000256" key="1">
    <source>
        <dbReference type="SAM" id="SignalP"/>
    </source>
</evidence>
<accession>A0A4R2KFJ9</accession>
<organism evidence="2 3">
    <name type="scientific">Chromatocurvus halotolerans</name>
    <dbReference type="NCBI Taxonomy" id="1132028"/>
    <lineage>
        <taxon>Bacteria</taxon>
        <taxon>Pseudomonadati</taxon>
        <taxon>Pseudomonadota</taxon>
        <taxon>Gammaproteobacteria</taxon>
        <taxon>Cellvibrionales</taxon>
        <taxon>Halieaceae</taxon>
        <taxon>Chromatocurvus</taxon>
    </lineage>
</organism>
<feature type="chain" id="PRO_5020434353" evidence="1">
    <location>
        <begin position="21"/>
        <end position="137"/>
    </location>
</feature>
<reference evidence="2 3" key="1">
    <citation type="submission" date="2019-03" db="EMBL/GenBank/DDBJ databases">
        <title>Genomic Encyclopedia of Type Strains, Phase IV (KMG-IV): sequencing the most valuable type-strain genomes for metagenomic binning, comparative biology and taxonomic classification.</title>
        <authorList>
            <person name="Goeker M."/>
        </authorList>
    </citation>
    <scope>NUCLEOTIDE SEQUENCE [LARGE SCALE GENOMIC DNA]</scope>
    <source>
        <strain evidence="2 3">DSM 23344</strain>
    </source>
</reference>
<comment type="caution">
    <text evidence="2">The sequence shown here is derived from an EMBL/GenBank/DDBJ whole genome shotgun (WGS) entry which is preliminary data.</text>
</comment>
<keyword evidence="3" id="KW-1185">Reference proteome</keyword>
<gene>
    <name evidence="2" type="ORF">EV688_1391</name>
</gene>
<evidence type="ECO:0000313" key="2">
    <source>
        <dbReference type="EMBL" id="TCO69139.1"/>
    </source>
</evidence>
<proteinExistence type="predicted"/>
<sequence length="137" mass="14840">MILRTLVATAALLVSSVTTAETCDGVISILRISDYVEGGSEAGLKEASLAHQKWYRDNGVSDNEQIVVPLMKYDEESDSLLSDSTRVATLHVNAPAGEPADEAKGDEGWDQFVALYGQNTSVKEQYFLCLPESLLAE</sequence>
<dbReference type="AlphaFoldDB" id="A0A4R2KFJ9"/>
<name>A0A4R2KFJ9_9GAMM</name>
<dbReference type="RefSeq" id="WP_117319738.1">
    <property type="nucleotide sequence ID" value="NZ_QQSW01000047.1"/>
</dbReference>
<protein>
    <submittedName>
        <fullName evidence="2">Uncharacterized protein</fullName>
    </submittedName>
</protein>
<feature type="signal peptide" evidence="1">
    <location>
        <begin position="1"/>
        <end position="20"/>
    </location>
</feature>
<evidence type="ECO:0000313" key="3">
    <source>
        <dbReference type="Proteomes" id="UP000294980"/>
    </source>
</evidence>